<dbReference type="InterPro" id="IPR017900">
    <property type="entry name" value="4Fe4S_Fe_S_CS"/>
</dbReference>
<dbReference type="RefSeq" id="WP_007016929.1">
    <property type="nucleotide sequence ID" value="NZ_CH724113.1"/>
</dbReference>
<sequence length="727" mass="79285">MNMIHFQLHDFHGGIHPDENKLQSTQQEIRKANIPKELILPIAQHIGKKAKPIVNVGDSVLKGQVIAEADGFVSANLHAPTSGTIKAIEERVIAHPSGMGDLCIIIETDGKDTWIEHKGLDNPLETDRDTLIDIIQQSGITGLGGASFPTHVKTCVPEERIDTLILNAAECEPYITADDMLMRSYADGLVKGIELLFHLYQPEKCLIGIEDNKPEAIEALQKALDATTDDTHKIHVVTIPTKYPSGGEKQLIQILTGKEVPANGLPADIGVACQNVGTAYAIYEAIYLGKPLIKRITTVTGEAANNKANFETLLGTPVHHLLEQGETDFDKVHRLIMGGPMMGFTLQTDEVPVVKSTNCIIASTANELPDPAMEQPCIRCGMCTEACPAQLLPQQLYWFSKSSNLEQAEQHNIADCIECGACAYVCPSNIPLVQYYRHTKGEIKQAQADKIKSDRAKERFEARLARQEREKAEKEAKRKARAEAAAKKQAEKAAAAPKGDSPAATTNDTAAELEKLQKKLEASKAAIAKSKEKLEAAKAEGSDKVEAFEKALTKSQDKMKDLAKQIAELKKAQKSQGAASSTGADKGDPNSPERLKQKLETAKVRLATAEKRLAEAQADTEQADKVDALKIALDKQKERVLEAEANYESGLEKQPASTQIKDTAPAADRDALEKKVLAAQTRVDKAQERLNMAIEQNLDTVDALRTGLEKQQAKLEEARKALEETPA</sequence>
<dbReference type="STRING" id="207949.RED65_08959"/>
<dbReference type="EMBL" id="AAQH01000001">
    <property type="protein sequence ID" value="EAT13508.1"/>
    <property type="molecule type" value="Genomic_DNA"/>
</dbReference>
<comment type="caution">
    <text evidence="11">The sequence shown here is derived from an EMBL/GenBank/DDBJ whole genome shotgun (WGS) entry which is preliminary data.</text>
</comment>
<dbReference type="NCBIfam" id="NF003454">
    <property type="entry name" value="PRK05035.1"/>
    <property type="match status" value="1"/>
</dbReference>
<evidence type="ECO:0000259" key="10">
    <source>
        <dbReference type="PROSITE" id="PS51379"/>
    </source>
</evidence>
<evidence type="ECO:0000256" key="4">
    <source>
        <dbReference type="ARBA" id="ARBA00022737"/>
    </source>
</evidence>
<dbReference type="PANTHER" id="PTHR43034:SF2">
    <property type="entry name" value="ION-TRANSLOCATING OXIDOREDUCTASE COMPLEX SUBUNIT C"/>
    <property type="match status" value="1"/>
</dbReference>
<organism evidence="11 12">
    <name type="scientific">Bermanella marisrubri</name>
    <dbReference type="NCBI Taxonomy" id="207949"/>
    <lineage>
        <taxon>Bacteria</taxon>
        <taxon>Pseudomonadati</taxon>
        <taxon>Pseudomonadota</taxon>
        <taxon>Gammaproteobacteria</taxon>
        <taxon>Oceanospirillales</taxon>
        <taxon>Oceanospirillaceae</taxon>
        <taxon>Bermanella</taxon>
    </lineage>
</organism>
<feature type="binding site" evidence="8">
    <location>
        <position position="422"/>
    </location>
    <ligand>
        <name>[4Fe-4S] cluster</name>
        <dbReference type="ChEBI" id="CHEBI:49883"/>
        <label>2</label>
    </ligand>
</feature>
<dbReference type="PANTHER" id="PTHR43034">
    <property type="entry name" value="ION-TRANSLOCATING OXIDOREDUCTASE COMPLEX SUBUNIT C"/>
    <property type="match status" value="1"/>
</dbReference>
<dbReference type="PROSITE" id="PS51379">
    <property type="entry name" value="4FE4S_FER_2"/>
    <property type="match status" value="2"/>
</dbReference>
<feature type="region of interest" description="Disordered" evidence="9">
    <location>
        <begin position="646"/>
        <end position="667"/>
    </location>
</feature>
<feature type="region of interest" description="Disordered" evidence="9">
    <location>
        <begin position="465"/>
        <end position="506"/>
    </location>
</feature>
<comment type="cofactor">
    <cofactor evidence="8">
        <name>[4Fe-4S] cluster</name>
        <dbReference type="ChEBI" id="CHEBI:49883"/>
    </cofactor>
    <text evidence="8">Binds 2 [4Fe-4S] clusters per subunit.</text>
</comment>
<dbReference type="GO" id="GO:0009055">
    <property type="term" value="F:electron transfer activity"/>
    <property type="evidence" value="ECO:0007669"/>
    <property type="project" value="InterPro"/>
</dbReference>
<dbReference type="GO" id="GO:0051539">
    <property type="term" value="F:4 iron, 4 sulfur cluster binding"/>
    <property type="evidence" value="ECO:0007669"/>
    <property type="project" value="UniProtKB-KW"/>
</dbReference>
<feature type="binding site" evidence="8">
    <location>
        <position position="383"/>
    </location>
    <ligand>
        <name>[4Fe-4S] cluster</name>
        <dbReference type="ChEBI" id="CHEBI:49883"/>
        <label>1</label>
    </ligand>
</feature>
<keyword evidence="3 8" id="KW-0479">Metal-binding</keyword>
<dbReference type="InterPro" id="IPR017896">
    <property type="entry name" value="4Fe4S_Fe-S-bd"/>
</dbReference>
<evidence type="ECO:0000256" key="7">
    <source>
        <dbReference type="ARBA" id="ARBA00023014"/>
    </source>
</evidence>
<keyword evidence="1 8" id="KW-0813">Transport</keyword>
<dbReference type="InterPro" id="IPR037225">
    <property type="entry name" value="Nuo51_FMN-bd_sf"/>
</dbReference>
<comment type="subcellular location">
    <subcellularLocation>
        <location evidence="8">Cell inner membrane</location>
        <topology evidence="8">Peripheral membrane protein</topology>
    </subcellularLocation>
</comment>
<dbReference type="HAMAP" id="MF_00461">
    <property type="entry name" value="RsxC_RnfC"/>
    <property type="match status" value="1"/>
</dbReference>
<dbReference type="GO" id="GO:0022900">
    <property type="term" value="P:electron transport chain"/>
    <property type="evidence" value="ECO:0007669"/>
    <property type="project" value="UniProtKB-UniRule"/>
</dbReference>
<dbReference type="Gene3D" id="3.40.50.11540">
    <property type="entry name" value="NADH-ubiquinone oxidoreductase 51kDa subunit"/>
    <property type="match status" value="1"/>
</dbReference>
<dbReference type="GO" id="GO:0005886">
    <property type="term" value="C:plasma membrane"/>
    <property type="evidence" value="ECO:0007669"/>
    <property type="project" value="UniProtKB-SubCell"/>
</dbReference>
<evidence type="ECO:0000256" key="8">
    <source>
        <dbReference type="HAMAP-Rule" id="MF_00461"/>
    </source>
</evidence>
<dbReference type="GO" id="GO:0046872">
    <property type="term" value="F:metal ion binding"/>
    <property type="evidence" value="ECO:0007669"/>
    <property type="project" value="UniProtKB-KW"/>
</dbReference>
<dbReference type="HOGENOM" id="CLU_010808_6_2_6"/>
<gene>
    <name evidence="8" type="primary">rnfC</name>
    <name evidence="11" type="ORF">RED65_08959</name>
</gene>
<keyword evidence="8" id="KW-1278">Translocase</keyword>
<evidence type="ECO:0000313" key="12">
    <source>
        <dbReference type="Proteomes" id="UP000004263"/>
    </source>
</evidence>
<evidence type="ECO:0000256" key="6">
    <source>
        <dbReference type="ARBA" id="ARBA00023004"/>
    </source>
</evidence>
<keyword evidence="8" id="KW-0997">Cell inner membrane</keyword>
<feature type="compositionally biased region" description="Low complexity" evidence="9">
    <location>
        <begin position="492"/>
        <end position="504"/>
    </location>
</feature>
<accession>Q1N6T4</accession>
<keyword evidence="7 8" id="KW-0411">Iron-sulfur</keyword>
<feature type="compositionally biased region" description="Polar residues" evidence="9">
    <location>
        <begin position="574"/>
        <end position="583"/>
    </location>
</feature>
<evidence type="ECO:0000256" key="1">
    <source>
        <dbReference type="ARBA" id="ARBA00022448"/>
    </source>
</evidence>
<comment type="function">
    <text evidence="8">Part of a membrane-bound complex that couples electron transfer with translocation of ions across the membrane.</text>
</comment>
<feature type="binding site" evidence="8">
    <location>
        <position position="387"/>
    </location>
    <ligand>
        <name>[4Fe-4S] cluster</name>
        <dbReference type="ChEBI" id="CHEBI:49883"/>
        <label>2</label>
    </ligand>
</feature>
<feature type="region of interest" description="Disordered" evidence="9">
    <location>
        <begin position="564"/>
        <end position="601"/>
    </location>
</feature>
<feature type="binding site" evidence="8">
    <location>
        <position position="380"/>
    </location>
    <ligand>
        <name>[4Fe-4S] cluster</name>
        <dbReference type="ChEBI" id="CHEBI:49883"/>
        <label>1</label>
    </ligand>
</feature>
<comment type="subunit">
    <text evidence="8">The complex is composed of six subunits: RnfA, RnfB, RnfC, RnfD, RnfE and RnfG.</text>
</comment>
<dbReference type="Pfam" id="PF01512">
    <property type="entry name" value="Complex1_51K"/>
    <property type="match status" value="1"/>
</dbReference>
<comment type="similarity">
    <text evidence="8">Belongs to the 4Fe4S bacterial-type ferredoxin family. RnfC subfamily.</text>
</comment>
<dbReference type="InterPro" id="IPR010208">
    <property type="entry name" value="Ion_transpt_RnfC/RsxC"/>
</dbReference>
<feature type="domain" description="4Fe-4S ferredoxin-type" evidence="10">
    <location>
        <begin position="367"/>
        <end position="397"/>
    </location>
</feature>
<feature type="binding site" evidence="8">
    <location>
        <position position="416"/>
    </location>
    <ligand>
        <name>[4Fe-4S] cluster</name>
        <dbReference type="ChEBI" id="CHEBI:49883"/>
        <label>2</label>
    </ligand>
</feature>
<protein>
    <recommendedName>
        <fullName evidence="8">Ion-translocating oxidoreductase complex subunit C</fullName>
        <ecNumber evidence="8">7.-.-.-</ecNumber>
    </recommendedName>
    <alternativeName>
        <fullName evidence="8">Rnf electron transport complex subunit C</fullName>
    </alternativeName>
</protein>
<evidence type="ECO:0000256" key="9">
    <source>
        <dbReference type="SAM" id="MobiDB-lite"/>
    </source>
</evidence>
<dbReference type="SUPFAM" id="SSF142019">
    <property type="entry name" value="Nqo1 FMN-binding domain-like"/>
    <property type="match status" value="1"/>
</dbReference>
<keyword evidence="8" id="KW-0472">Membrane</keyword>
<keyword evidence="6 8" id="KW-0408">Iron</keyword>
<keyword evidence="12" id="KW-1185">Reference proteome</keyword>
<feature type="binding site" evidence="8">
    <location>
        <position position="419"/>
    </location>
    <ligand>
        <name>[4Fe-4S] cluster</name>
        <dbReference type="ChEBI" id="CHEBI:49883"/>
        <label>2</label>
    </ligand>
</feature>
<dbReference type="PROSITE" id="PS00198">
    <property type="entry name" value="4FE4S_FER_1"/>
    <property type="match status" value="1"/>
</dbReference>
<keyword evidence="4 8" id="KW-0677">Repeat</keyword>
<dbReference type="NCBIfam" id="TIGR01945">
    <property type="entry name" value="rnfC"/>
    <property type="match status" value="1"/>
</dbReference>
<dbReference type="Pfam" id="PF13375">
    <property type="entry name" value="RnfC_N"/>
    <property type="match status" value="1"/>
</dbReference>
<feature type="binding site" evidence="8">
    <location>
        <position position="426"/>
    </location>
    <ligand>
        <name>[4Fe-4S] cluster</name>
        <dbReference type="ChEBI" id="CHEBI:49883"/>
        <label>1</label>
    </ligand>
</feature>
<keyword evidence="5 8" id="KW-0249">Electron transport</keyword>
<name>Q1N6T4_9GAMM</name>
<feature type="domain" description="4Fe-4S ferredoxin-type" evidence="10">
    <location>
        <begin position="407"/>
        <end position="436"/>
    </location>
</feature>
<feature type="binding site" evidence="8">
    <location>
        <position position="377"/>
    </location>
    <ligand>
        <name>[4Fe-4S] cluster</name>
        <dbReference type="ChEBI" id="CHEBI:49883"/>
        <label>1</label>
    </ligand>
</feature>
<dbReference type="AlphaFoldDB" id="Q1N6T4"/>
<dbReference type="Pfam" id="PF12838">
    <property type="entry name" value="Fer4_7"/>
    <property type="match status" value="1"/>
</dbReference>
<feature type="compositionally biased region" description="Basic and acidic residues" evidence="9">
    <location>
        <begin position="465"/>
        <end position="491"/>
    </location>
</feature>
<evidence type="ECO:0000256" key="2">
    <source>
        <dbReference type="ARBA" id="ARBA00022485"/>
    </source>
</evidence>
<feature type="compositionally biased region" description="Basic and acidic residues" evidence="9">
    <location>
        <begin position="585"/>
        <end position="601"/>
    </location>
</feature>
<dbReference type="SUPFAM" id="SSF46548">
    <property type="entry name" value="alpha-helical ferredoxin"/>
    <property type="match status" value="1"/>
</dbReference>
<dbReference type="InterPro" id="IPR026902">
    <property type="entry name" value="RnfC_N"/>
</dbReference>
<keyword evidence="8" id="KW-1003">Cell membrane</keyword>
<dbReference type="InterPro" id="IPR011538">
    <property type="entry name" value="Nuo51_FMN-bd"/>
</dbReference>
<keyword evidence="2 8" id="KW-0004">4Fe-4S</keyword>
<dbReference type="Gene3D" id="3.30.70.20">
    <property type="match status" value="1"/>
</dbReference>
<evidence type="ECO:0000313" key="11">
    <source>
        <dbReference type="EMBL" id="EAT13508.1"/>
    </source>
</evidence>
<evidence type="ECO:0000256" key="3">
    <source>
        <dbReference type="ARBA" id="ARBA00022723"/>
    </source>
</evidence>
<reference evidence="11 12" key="1">
    <citation type="submission" date="2006-03" db="EMBL/GenBank/DDBJ databases">
        <authorList>
            <person name="Pinhassi J."/>
            <person name="Pedros-Alio C."/>
            <person name="Ferriera S."/>
            <person name="Johnson J."/>
            <person name="Kravitz S."/>
            <person name="Halpern A."/>
            <person name="Remington K."/>
            <person name="Beeson K."/>
            <person name="Tran B."/>
            <person name="Rogers Y.-H."/>
            <person name="Friedman R."/>
            <person name="Venter J.C."/>
        </authorList>
    </citation>
    <scope>NUCLEOTIDE SEQUENCE [LARGE SCALE GENOMIC DNA]</scope>
    <source>
        <strain evidence="11 12">RED65</strain>
    </source>
</reference>
<proteinExistence type="inferred from homology"/>
<dbReference type="EC" id="7.-.-.-" evidence="8"/>
<evidence type="ECO:0000256" key="5">
    <source>
        <dbReference type="ARBA" id="ARBA00022982"/>
    </source>
</evidence>
<dbReference type="Proteomes" id="UP000004263">
    <property type="component" value="Unassembled WGS sequence"/>
</dbReference>